<comment type="caution">
    <text evidence="2">The sequence shown here is derived from an EMBL/GenBank/DDBJ whole genome shotgun (WGS) entry which is preliminary data.</text>
</comment>
<feature type="region of interest" description="Disordered" evidence="1">
    <location>
        <begin position="1"/>
        <end position="72"/>
    </location>
</feature>
<dbReference type="Proteomes" id="UP000654370">
    <property type="component" value="Unassembled WGS sequence"/>
</dbReference>
<evidence type="ECO:0000313" key="3">
    <source>
        <dbReference type="Proteomes" id="UP000654370"/>
    </source>
</evidence>
<dbReference type="OrthoDB" id="10314591at2759"/>
<sequence>MLFSNMSNRSNKVQTATKTTSDPSVSKLATSKYNNDPVRTTNTPDTPKDFVNPMGGQAFLQSKARDITHTGA</sequence>
<organism evidence="2 3">
    <name type="scientific">Mortierella isabellina</name>
    <name type="common">Filamentous fungus</name>
    <name type="synonym">Umbelopsis isabellina</name>
    <dbReference type="NCBI Taxonomy" id="91625"/>
    <lineage>
        <taxon>Eukaryota</taxon>
        <taxon>Fungi</taxon>
        <taxon>Fungi incertae sedis</taxon>
        <taxon>Mucoromycota</taxon>
        <taxon>Mucoromycotina</taxon>
        <taxon>Umbelopsidomycetes</taxon>
        <taxon>Umbelopsidales</taxon>
        <taxon>Umbelopsidaceae</taxon>
        <taxon>Umbelopsis</taxon>
    </lineage>
</organism>
<protein>
    <submittedName>
        <fullName evidence="2">Uncharacterized protein</fullName>
    </submittedName>
</protein>
<feature type="compositionally biased region" description="Basic and acidic residues" evidence="1">
    <location>
        <begin position="63"/>
        <end position="72"/>
    </location>
</feature>
<proteinExistence type="predicted"/>
<keyword evidence="3" id="KW-1185">Reference proteome</keyword>
<reference evidence="2" key="1">
    <citation type="submission" date="2020-12" db="EMBL/GenBank/DDBJ databases">
        <title>Metabolic potential, ecology and presence of endohyphal bacteria is reflected in genomic diversity of Mucoromycotina.</title>
        <authorList>
            <person name="Muszewska A."/>
            <person name="Okrasinska A."/>
            <person name="Steczkiewicz K."/>
            <person name="Drgas O."/>
            <person name="Orlowska M."/>
            <person name="Perlinska-Lenart U."/>
            <person name="Aleksandrzak-Piekarczyk T."/>
            <person name="Szatraj K."/>
            <person name="Zielenkiewicz U."/>
            <person name="Pilsyk S."/>
            <person name="Malc E."/>
            <person name="Mieczkowski P."/>
            <person name="Kruszewska J.S."/>
            <person name="Biernat P."/>
            <person name="Pawlowska J."/>
        </authorList>
    </citation>
    <scope>NUCLEOTIDE SEQUENCE</scope>
    <source>
        <strain evidence="2">WA0000067209</strain>
    </source>
</reference>
<accession>A0A8H7PLV8</accession>
<feature type="compositionally biased region" description="Polar residues" evidence="1">
    <location>
        <begin position="1"/>
        <end position="45"/>
    </location>
</feature>
<evidence type="ECO:0000313" key="2">
    <source>
        <dbReference type="EMBL" id="KAG2175606.1"/>
    </source>
</evidence>
<evidence type="ECO:0000256" key="1">
    <source>
        <dbReference type="SAM" id="MobiDB-lite"/>
    </source>
</evidence>
<name>A0A8H7PLV8_MORIS</name>
<dbReference type="EMBL" id="JAEPQZ010000011">
    <property type="protein sequence ID" value="KAG2175606.1"/>
    <property type="molecule type" value="Genomic_DNA"/>
</dbReference>
<dbReference type="AlphaFoldDB" id="A0A8H7PLV8"/>
<gene>
    <name evidence="2" type="ORF">INT43_001253</name>
</gene>